<organism evidence="3 4">
    <name type="scientific">Microthlaspi erraticum</name>
    <dbReference type="NCBI Taxonomy" id="1685480"/>
    <lineage>
        <taxon>Eukaryota</taxon>
        <taxon>Viridiplantae</taxon>
        <taxon>Streptophyta</taxon>
        <taxon>Embryophyta</taxon>
        <taxon>Tracheophyta</taxon>
        <taxon>Spermatophyta</taxon>
        <taxon>Magnoliopsida</taxon>
        <taxon>eudicotyledons</taxon>
        <taxon>Gunneridae</taxon>
        <taxon>Pentapetalae</taxon>
        <taxon>rosids</taxon>
        <taxon>malvids</taxon>
        <taxon>Brassicales</taxon>
        <taxon>Brassicaceae</taxon>
        <taxon>Coluteocarpeae</taxon>
        <taxon>Microthlaspi</taxon>
    </lineage>
</organism>
<evidence type="ECO:0000256" key="1">
    <source>
        <dbReference type="SAM" id="MobiDB-lite"/>
    </source>
</evidence>
<accession>A0A6D2KNK8</accession>
<reference evidence="3" key="1">
    <citation type="submission" date="2020-01" db="EMBL/GenBank/DDBJ databases">
        <authorList>
            <person name="Mishra B."/>
        </authorList>
    </citation>
    <scope>NUCLEOTIDE SEQUENCE [LARGE SCALE GENOMIC DNA]</scope>
</reference>
<feature type="compositionally biased region" description="Pro residues" evidence="1">
    <location>
        <begin position="544"/>
        <end position="555"/>
    </location>
</feature>
<evidence type="ECO:0000313" key="3">
    <source>
        <dbReference type="EMBL" id="CAA7050642.1"/>
    </source>
</evidence>
<feature type="compositionally biased region" description="Basic and acidic residues" evidence="1">
    <location>
        <begin position="218"/>
        <end position="239"/>
    </location>
</feature>
<proteinExistence type="predicted"/>
<dbReference type="EMBL" id="CACVBM020001451">
    <property type="protein sequence ID" value="CAA7050642.1"/>
    <property type="molecule type" value="Genomic_DNA"/>
</dbReference>
<feature type="compositionally biased region" description="Basic and acidic residues" evidence="1">
    <location>
        <begin position="250"/>
        <end position="298"/>
    </location>
</feature>
<feature type="domain" description="DUF4283" evidence="2">
    <location>
        <begin position="37"/>
        <end position="120"/>
    </location>
</feature>
<dbReference type="AlphaFoldDB" id="A0A6D2KNK8"/>
<dbReference type="OrthoDB" id="851886at2759"/>
<evidence type="ECO:0000313" key="4">
    <source>
        <dbReference type="Proteomes" id="UP000467841"/>
    </source>
</evidence>
<dbReference type="Pfam" id="PF14111">
    <property type="entry name" value="DUF4283"/>
    <property type="match status" value="1"/>
</dbReference>
<feature type="compositionally biased region" description="Polar residues" evidence="1">
    <location>
        <begin position="510"/>
        <end position="540"/>
    </location>
</feature>
<gene>
    <name evidence="3" type="ORF">MERR_LOCUS37877</name>
</gene>
<evidence type="ECO:0000259" key="2">
    <source>
        <dbReference type="Pfam" id="PF14111"/>
    </source>
</evidence>
<feature type="compositionally biased region" description="Polar residues" evidence="1">
    <location>
        <begin position="489"/>
        <end position="503"/>
    </location>
</feature>
<dbReference type="PANTHER" id="PTHR31286">
    <property type="entry name" value="GLYCINE-RICH CELL WALL STRUCTURAL PROTEIN 1.8-LIKE"/>
    <property type="match status" value="1"/>
</dbReference>
<feature type="region of interest" description="Disordered" evidence="1">
    <location>
        <begin position="218"/>
        <end position="369"/>
    </location>
</feature>
<feature type="region of interest" description="Disordered" evidence="1">
    <location>
        <begin position="452"/>
        <end position="571"/>
    </location>
</feature>
<dbReference type="Proteomes" id="UP000467841">
    <property type="component" value="Unassembled WGS sequence"/>
</dbReference>
<feature type="compositionally biased region" description="Basic and acidic residues" evidence="1">
    <location>
        <begin position="307"/>
        <end position="324"/>
    </location>
</feature>
<name>A0A6D2KNK8_9BRAS</name>
<protein>
    <recommendedName>
        <fullName evidence="2">DUF4283 domain-containing protein</fullName>
    </recommendedName>
</protein>
<dbReference type="InterPro" id="IPR040256">
    <property type="entry name" value="At4g02000-like"/>
</dbReference>
<comment type="caution">
    <text evidence="3">The sequence shown here is derived from an EMBL/GenBank/DDBJ whole genome shotgun (WGS) entry which is preliminary data.</text>
</comment>
<dbReference type="InterPro" id="IPR025558">
    <property type="entry name" value="DUF4283"/>
</dbReference>
<feature type="compositionally biased region" description="Basic and acidic residues" evidence="1">
    <location>
        <begin position="332"/>
        <end position="350"/>
    </location>
</feature>
<dbReference type="PANTHER" id="PTHR31286:SF163">
    <property type="entry name" value="ZINC KNUCKLE CX2CX4HX4C DOMAIN-CONTAINING PROTEIN"/>
    <property type="match status" value="1"/>
</dbReference>
<keyword evidence="4" id="KW-1185">Reference proteome</keyword>
<sequence length="571" mass="66153">MRRQLTWEEKGKGKMVEQKPPRIRVKAPNLDTTTLVKKHELTLIGRVTNPDEQQMRTMFPYLIRKWKLKGSAAGSDLGRGCFQVRFELEEDLEKILAKRPHHYGHWMLILQRWEPIISPTFPAYIPFWIELKGIPLHYWQRDLLYSIGEELGGMMKHEITSTTARIKVLINGLQPLVKETIIEYSDEAESIVSLEYEGLENHCRICYRLTHDTYRCQETKGDEQNPRLKEPSEREERPQKNFQGQPKGGDFNKRADRYGKPYGDRISQRERNTKEEEHRRNQSNRRIETQGYRRERTPPRSNHRTGKSRDMRQTLQNREEERRSYQHPQQIWREKERDTRRTPPRREESVTSRPSQIPLGRTLDFTGSPTNRIPTLEEAMADLQEVTVQYVDCGDPIESEARRQRVLLGEMEGLMATTAANMVTAATAAAASETQTYQENEQQTQRYAEIQNAQEPQEEENIHVPSTRKRGRPPLARKTLGKSPMRLTGATSPSRKMNLTQRSPWGRKMQASQATNAGASTSRTVTPRQKAIMSNRTGNATRPPRVPSPRAPSPSPLTRRVDFQNPPNPLP</sequence>